<sequence>MWMRHFKPGRAMSLLDASFAIEAGMKWQSRRRLAWQARDGLPIRIVDAALWCWARNSGYLEKLMTGKVARSCIAGF</sequence>
<name>A0ABM6NTC8_BURCE</name>
<accession>A0ABM6NTC8</accession>
<dbReference type="EMBL" id="CP023518">
    <property type="protein sequence ID" value="ATF78207.1"/>
    <property type="molecule type" value="Genomic_DNA"/>
</dbReference>
<dbReference type="Proteomes" id="UP000218103">
    <property type="component" value="Chromosome 1"/>
</dbReference>
<evidence type="ECO:0000313" key="1">
    <source>
        <dbReference type="EMBL" id="ATF78207.1"/>
    </source>
</evidence>
<proteinExistence type="predicted"/>
<protein>
    <submittedName>
        <fullName evidence="1">Uncharacterized protein</fullName>
    </submittedName>
</protein>
<keyword evidence="2" id="KW-1185">Reference proteome</keyword>
<organism evidence="1 2">
    <name type="scientific">Burkholderia cepacia</name>
    <name type="common">Pseudomonas cepacia</name>
    <dbReference type="NCBI Taxonomy" id="292"/>
    <lineage>
        <taxon>Bacteria</taxon>
        <taxon>Pseudomonadati</taxon>
        <taxon>Pseudomonadota</taxon>
        <taxon>Betaproteobacteria</taxon>
        <taxon>Burkholderiales</taxon>
        <taxon>Burkholderiaceae</taxon>
        <taxon>Burkholderia</taxon>
        <taxon>Burkholderia cepacia complex</taxon>
    </lineage>
</organism>
<reference evidence="2" key="1">
    <citation type="submission" date="2017-09" db="EMBL/GenBank/DDBJ databases">
        <title>FDA dAtabase for Regulatory Grade micrObial Sequences (FDA-ARGOS): Supporting development and validation of Infectious Disease Dx tests.</title>
        <authorList>
            <person name="Minogue T."/>
            <person name="Wolcott M."/>
            <person name="Wasieloski L."/>
            <person name="Aguilar W."/>
            <person name="Moore D."/>
            <person name="Tallon L.J."/>
            <person name="Sadzewicz L."/>
            <person name="Ott S."/>
            <person name="Zhao X."/>
            <person name="Nagaraj S."/>
            <person name="Vavikolanu K."/>
            <person name="Aluvathingal J."/>
            <person name="Nadendla S."/>
            <person name="Sichtig H."/>
        </authorList>
    </citation>
    <scope>NUCLEOTIDE SEQUENCE [LARGE SCALE GENOMIC DNA]</scope>
    <source>
        <strain evidence="2">FDAARGOS_388</strain>
    </source>
</reference>
<evidence type="ECO:0000313" key="2">
    <source>
        <dbReference type="Proteomes" id="UP000218103"/>
    </source>
</evidence>
<gene>
    <name evidence="1" type="ORF">CO711_12785</name>
</gene>